<feature type="binding site" evidence="7">
    <location>
        <begin position="452"/>
        <end position="454"/>
    </location>
    <ligand>
        <name>L-glutamate</name>
        <dbReference type="ChEBI" id="CHEBI:29985"/>
    </ligand>
</feature>
<keyword evidence="5" id="KW-0012">Acyltransferase</keyword>
<protein>
    <recommendedName>
        <fullName evidence="11">Gamma-glutamyl transpeptidase</fullName>
    </recommendedName>
</protein>
<keyword evidence="1" id="KW-0645">Protease</keyword>
<dbReference type="EMBL" id="CAJFCW020000001">
    <property type="protein sequence ID" value="CAG9082153.1"/>
    <property type="molecule type" value="Genomic_DNA"/>
</dbReference>
<name>A0A811JTQ4_9BILA</name>
<dbReference type="InterPro" id="IPR029055">
    <property type="entry name" value="Ntn_hydrolases_N"/>
</dbReference>
<feature type="binding site" evidence="7">
    <location>
        <position position="152"/>
    </location>
    <ligand>
        <name>L-glutamate</name>
        <dbReference type="ChEBI" id="CHEBI:29985"/>
    </ligand>
</feature>
<evidence type="ECO:0000256" key="5">
    <source>
        <dbReference type="ARBA" id="ARBA00023315"/>
    </source>
</evidence>
<evidence type="ECO:0000256" key="2">
    <source>
        <dbReference type="ARBA" id="ARBA00022679"/>
    </source>
</evidence>
<dbReference type="Proteomes" id="UP000614601">
    <property type="component" value="Unassembled WGS sequence"/>
</dbReference>
<evidence type="ECO:0008006" key="11">
    <source>
        <dbReference type="Google" id="ProtNLM"/>
    </source>
</evidence>
<dbReference type="InterPro" id="IPR000101">
    <property type="entry name" value="GGT_peptidase"/>
</dbReference>
<sequence length="625" mass="69126">MRNSSIEDEQAEMGMEDHEPLLLDQQRKHSNRIPVIGIIGLSCIFFFAISTVFFGALYYKNVIAAQKALPKWPPPSNSLLGEYSKAAVAADNDLCSEIGRDALLKGGNAVDAAIAALFCIGVMDTQSAGLGGGHFMTIYNATTKSCHVVDARERAPLKATRDMFRDKWDEAQKGWKAVAVPGELHGLRTEYENFGGNLNWSALVEPTIQLMKEGYPTSHAMAMGLLQNEKDVLQEPTIRNHFINPQTGNIYKAGEQITTRTNLIRTLETISRSSNPLYEFYHGSLAESMVKEFQRNGGIITMDDFKQYKAIVRSEDEVIKVSLNNGLVGCGPPPPSSAAVTLAILGVIQGFKHNIKTTEGYTELLHHFIEASKFAYAQRSELGDIDYEKEALELAKNITQEQWRQWARSKIDEVTHDDSYYGGDFRMAVPDHGTTHISVIDKDGNAVSVTSTINLIMGAKIVSESTGILWNDEMDDFSLPGHPNYFNIPPSRANYIKPGKRPQSSMSPLVIFDTKTGNSEILSVGAAGGSTIISGVAGTTMHLLETNLNIKESIDFPRLHNQLRPNYTKYEDNFPSGYIKELQKKEHEFQPVKSLTVVTGVHKKNGVVWANSDFRKGPESEPAGY</sequence>
<comment type="caution">
    <text evidence="9">The sequence shown here is derived from an EMBL/GenBank/DDBJ whole genome shotgun (WGS) entry which is preliminary data.</text>
</comment>
<dbReference type="SUPFAM" id="SSF56235">
    <property type="entry name" value="N-terminal nucleophile aminohydrolases (Ntn hydrolases)"/>
    <property type="match status" value="1"/>
</dbReference>
<dbReference type="Pfam" id="PF01019">
    <property type="entry name" value="G_glu_transpept"/>
    <property type="match status" value="1"/>
</dbReference>
<keyword evidence="8" id="KW-0812">Transmembrane</keyword>
<keyword evidence="3" id="KW-0378">Hydrolase</keyword>
<evidence type="ECO:0000256" key="4">
    <source>
        <dbReference type="ARBA" id="ARBA00023180"/>
    </source>
</evidence>
<dbReference type="OrthoDB" id="1081007at2759"/>
<dbReference type="Gene3D" id="1.10.246.130">
    <property type="match status" value="1"/>
</dbReference>
<dbReference type="InterPro" id="IPR043137">
    <property type="entry name" value="GGT_ssub_C"/>
</dbReference>
<dbReference type="PRINTS" id="PR01210">
    <property type="entry name" value="GGTRANSPTASE"/>
</dbReference>
<evidence type="ECO:0000256" key="1">
    <source>
        <dbReference type="ARBA" id="ARBA00022670"/>
    </source>
</evidence>
<gene>
    <name evidence="9" type="ORF">BOKJ2_LOCUS1216</name>
</gene>
<feature type="active site" description="Nucleophile" evidence="6">
    <location>
        <position position="434"/>
    </location>
</feature>
<dbReference type="GO" id="GO:0036374">
    <property type="term" value="F:glutathione hydrolase activity"/>
    <property type="evidence" value="ECO:0007669"/>
    <property type="project" value="InterPro"/>
</dbReference>
<dbReference type="EMBL" id="CAJFDH010000001">
    <property type="protein sequence ID" value="CAD5206532.1"/>
    <property type="molecule type" value="Genomic_DNA"/>
</dbReference>
<feature type="binding site" evidence="7">
    <location>
        <begin position="504"/>
        <end position="505"/>
    </location>
    <ligand>
        <name>L-glutamate</name>
        <dbReference type="ChEBI" id="CHEBI:29985"/>
    </ligand>
</feature>
<keyword evidence="8" id="KW-1133">Transmembrane helix</keyword>
<dbReference type="FunFam" id="1.10.246.130:FF:000005">
    <property type="entry name" value="Gamma-glutamyltranspeptidase 1, putative"/>
    <property type="match status" value="1"/>
</dbReference>
<accession>A0A811JTQ4</accession>
<evidence type="ECO:0000256" key="6">
    <source>
        <dbReference type="PIRSR" id="PIRSR600101-1"/>
    </source>
</evidence>
<feature type="binding site" evidence="7">
    <location>
        <position position="476"/>
    </location>
    <ligand>
        <name>L-glutamate</name>
        <dbReference type="ChEBI" id="CHEBI:29985"/>
    </ligand>
</feature>
<dbReference type="GO" id="GO:0016746">
    <property type="term" value="F:acyltransferase activity"/>
    <property type="evidence" value="ECO:0007669"/>
    <property type="project" value="UniProtKB-KW"/>
</dbReference>
<dbReference type="Proteomes" id="UP000783686">
    <property type="component" value="Unassembled WGS sequence"/>
</dbReference>
<feature type="binding site" evidence="7">
    <location>
        <position position="529"/>
    </location>
    <ligand>
        <name>L-glutamate</name>
        <dbReference type="ChEBI" id="CHEBI:29985"/>
    </ligand>
</feature>
<evidence type="ECO:0000256" key="8">
    <source>
        <dbReference type="SAM" id="Phobius"/>
    </source>
</evidence>
<dbReference type="PANTHER" id="PTHR11686:SF69">
    <property type="entry name" value="GAMMA-GLUTAMYLTRANSPEPTIDASE 1"/>
    <property type="match status" value="1"/>
</dbReference>
<keyword evidence="10" id="KW-1185">Reference proteome</keyword>
<dbReference type="GO" id="GO:0005886">
    <property type="term" value="C:plasma membrane"/>
    <property type="evidence" value="ECO:0007669"/>
    <property type="project" value="TreeGrafter"/>
</dbReference>
<reference evidence="9" key="1">
    <citation type="submission" date="2020-09" db="EMBL/GenBank/DDBJ databases">
        <authorList>
            <person name="Kikuchi T."/>
        </authorList>
    </citation>
    <scope>NUCLEOTIDE SEQUENCE</scope>
    <source>
        <strain evidence="9">SH1</strain>
    </source>
</reference>
<organism evidence="9 10">
    <name type="scientific">Bursaphelenchus okinawaensis</name>
    <dbReference type="NCBI Taxonomy" id="465554"/>
    <lineage>
        <taxon>Eukaryota</taxon>
        <taxon>Metazoa</taxon>
        <taxon>Ecdysozoa</taxon>
        <taxon>Nematoda</taxon>
        <taxon>Chromadorea</taxon>
        <taxon>Rhabditida</taxon>
        <taxon>Tylenchina</taxon>
        <taxon>Tylenchomorpha</taxon>
        <taxon>Aphelenchoidea</taxon>
        <taxon>Aphelenchoididae</taxon>
        <taxon>Bursaphelenchus</taxon>
    </lineage>
</organism>
<dbReference type="Gene3D" id="3.60.20.40">
    <property type="match status" value="1"/>
</dbReference>
<dbReference type="GO" id="GO:0006508">
    <property type="term" value="P:proteolysis"/>
    <property type="evidence" value="ECO:0007669"/>
    <property type="project" value="UniProtKB-KW"/>
</dbReference>
<evidence type="ECO:0000256" key="7">
    <source>
        <dbReference type="PIRSR" id="PIRSR600101-2"/>
    </source>
</evidence>
<dbReference type="FunFam" id="3.60.20.40:FF:000006">
    <property type="entry name" value="Protein CBG05566"/>
    <property type="match status" value="1"/>
</dbReference>
<dbReference type="InterPro" id="IPR043138">
    <property type="entry name" value="GGT_lsub"/>
</dbReference>
<keyword evidence="8" id="KW-0472">Membrane</keyword>
<keyword evidence="4" id="KW-0325">Glycoprotein</keyword>
<feature type="transmembrane region" description="Helical" evidence="8">
    <location>
        <begin position="35"/>
        <end position="59"/>
    </location>
</feature>
<dbReference type="GO" id="GO:0006751">
    <property type="term" value="P:glutathione catabolic process"/>
    <property type="evidence" value="ECO:0007669"/>
    <property type="project" value="InterPro"/>
</dbReference>
<keyword evidence="2" id="KW-0808">Transferase</keyword>
<evidence type="ECO:0000313" key="9">
    <source>
        <dbReference type="EMBL" id="CAD5206532.1"/>
    </source>
</evidence>
<dbReference type="AlphaFoldDB" id="A0A811JTQ4"/>
<evidence type="ECO:0000313" key="10">
    <source>
        <dbReference type="Proteomes" id="UP000614601"/>
    </source>
</evidence>
<dbReference type="PANTHER" id="PTHR11686">
    <property type="entry name" value="GAMMA GLUTAMYL TRANSPEPTIDASE"/>
    <property type="match status" value="1"/>
</dbReference>
<proteinExistence type="predicted"/>
<evidence type="ECO:0000256" key="3">
    <source>
        <dbReference type="ARBA" id="ARBA00022801"/>
    </source>
</evidence>